<evidence type="ECO:0000256" key="1">
    <source>
        <dbReference type="SAM" id="MobiDB-lite"/>
    </source>
</evidence>
<proteinExistence type="predicted"/>
<accession>G2YRG8</accession>
<name>G2YRG8_BOTF4</name>
<evidence type="ECO:0000313" key="2">
    <source>
        <dbReference type="EMBL" id="CCD54216.1"/>
    </source>
</evidence>
<dbReference type="EMBL" id="FQ790350">
    <property type="protein sequence ID" value="CCD54216.1"/>
    <property type="molecule type" value="Genomic_DNA"/>
</dbReference>
<sequence length="50" mass="5463">MIVSPTRTHEPSSGPPTPTTTTIDYGSTTIFQDRSQVTGWLALITRPRSC</sequence>
<organism evidence="2 3">
    <name type="scientific">Botryotinia fuckeliana (strain T4)</name>
    <name type="common">Noble rot fungus</name>
    <name type="synonym">Botrytis cinerea</name>
    <dbReference type="NCBI Taxonomy" id="999810"/>
    <lineage>
        <taxon>Eukaryota</taxon>
        <taxon>Fungi</taxon>
        <taxon>Dikarya</taxon>
        <taxon>Ascomycota</taxon>
        <taxon>Pezizomycotina</taxon>
        <taxon>Leotiomycetes</taxon>
        <taxon>Helotiales</taxon>
        <taxon>Sclerotiniaceae</taxon>
        <taxon>Botrytis</taxon>
    </lineage>
</organism>
<dbReference type="HOGENOM" id="CLU_3124862_0_0_1"/>
<protein>
    <submittedName>
        <fullName evidence="2">Uncharacterized protein</fullName>
    </submittedName>
</protein>
<dbReference type="Proteomes" id="UP000008177">
    <property type="component" value="Unplaced contigs"/>
</dbReference>
<dbReference type="AlphaFoldDB" id="G2YRG8"/>
<reference evidence="3" key="1">
    <citation type="journal article" date="2011" name="PLoS Genet.">
        <title>Genomic analysis of the necrotrophic fungal pathogens Sclerotinia sclerotiorum and Botrytis cinerea.</title>
        <authorList>
            <person name="Amselem J."/>
            <person name="Cuomo C.A."/>
            <person name="van Kan J.A."/>
            <person name="Viaud M."/>
            <person name="Benito E.P."/>
            <person name="Couloux A."/>
            <person name="Coutinho P.M."/>
            <person name="de Vries R.P."/>
            <person name="Dyer P.S."/>
            <person name="Fillinger S."/>
            <person name="Fournier E."/>
            <person name="Gout L."/>
            <person name="Hahn M."/>
            <person name="Kohn L."/>
            <person name="Lapalu N."/>
            <person name="Plummer K.M."/>
            <person name="Pradier J.M."/>
            <person name="Quevillon E."/>
            <person name="Sharon A."/>
            <person name="Simon A."/>
            <person name="ten Have A."/>
            <person name="Tudzynski B."/>
            <person name="Tudzynski P."/>
            <person name="Wincker P."/>
            <person name="Andrew M."/>
            <person name="Anthouard V."/>
            <person name="Beever R.E."/>
            <person name="Beffa R."/>
            <person name="Benoit I."/>
            <person name="Bouzid O."/>
            <person name="Brault B."/>
            <person name="Chen Z."/>
            <person name="Choquer M."/>
            <person name="Collemare J."/>
            <person name="Cotton P."/>
            <person name="Danchin E.G."/>
            <person name="Da Silva C."/>
            <person name="Gautier A."/>
            <person name="Giraud C."/>
            <person name="Giraud T."/>
            <person name="Gonzalez C."/>
            <person name="Grossetete S."/>
            <person name="Guldener U."/>
            <person name="Henrissat B."/>
            <person name="Howlett B.J."/>
            <person name="Kodira C."/>
            <person name="Kretschmer M."/>
            <person name="Lappartient A."/>
            <person name="Leroch M."/>
            <person name="Levis C."/>
            <person name="Mauceli E."/>
            <person name="Neuveglise C."/>
            <person name="Oeser B."/>
            <person name="Pearson M."/>
            <person name="Poulain J."/>
            <person name="Poussereau N."/>
            <person name="Quesneville H."/>
            <person name="Rascle C."/>
            <person name="Schumacher J."/>
            <person name="Segurens B."/>
            <person name="Sexton A."/>
            <person name="Silva E."/>
            <person name="Sirven C."/>
            <person name="Soanes D.M."/>
            <person name="Talbot N.J."/>
            <person name="Templeton M."/>
            <person name="Yandava C."/>
            <person name="Yarden O."/>
            <person name="Zeng Q."/>
            <person name="Rollins J.A."/>
            <person name="Lebrun M.H."/>
            <person name="Dickman M."/>
        </authorList>
    </citation>
    <scope>NUCLEOTIDE SEQUENCE [LARGE SCALE GENOMIC DNA]</scope>
    <source>
        <strain evidence="3">T4</strain>
    </source>
</reference>
<dbReference type="InParanoid" id="G2YRG8"/>
<evidence type="ECO:0000313" key="3">
    <source>
        <dbReference type="Proteomes" id="UP000008177"/>
    </source>
</evidence>
<feature type="region of interest" description="Disordered" evidence="1">
    <location>
        <begin position="1"/>
        <end position="25"/>
    </location>
</feature>
<gene>
    <name evidence="2" type="ORF">BofuT4_uP129160.1</name>
</gene>